<dbReference type="Gene3D" id="3.10.20.90">
    <property type="entry name" value="Phosphatidylinositol 3-kinase Catalytic Subunit, Chain A, domain 1"/>
    <property type="match status" value="1"/>
</dbReference>
<dbReference type="CDD" id="cd00045">
    <property type="entry name" value="DED"/>
    <property type="match status" value="1"/>
</dbReference>
<dbReference type="CDD" id="cd17039">
    <property type="entry name" value="Ubl_ubiquitin_like"/>
    <property type="match status" value="2"/>
</dbReference>
<feature type="domain" description="DED" evidence="3">
    <location>
        <begin position="12"/>
        <end position="90"/>
    </location>
</feature>
<dbReference type="SMART" id="SM00213">
    <property type="entry name" value="UBQ"/>
    <property type="match status" value="3"/>
</dbReference>
<evidence type="ECO:0000259" key="3">
    <source>
        <dbReference type="PROSITE" id="PS50168"/>
    </source>
</evidence>
<dbReference type="Proteomes" id="UP001159405">
    <property type="component" value="Unassembled WGS sequence"/>
</dbReference>
<accession>A0ABN8QBR9</accession>
<feature type="compositionally biased region" description="Polar residues" evidence="2">
    <location>
        <begin position="184"/>
        <end position="203"/>
    </location>
</feature>
<feature type="compositionally biased region" description="Basic and acidic residues" evidence="2">
    <location>
        <begin position="125"/>
        <end position="140"/>
    </location>
</feature>
<feature type="compositionally biased region" description="Low complexity" evidence="2">
    <location>
        <begin position="204"/>
        <end position="224"/>
    </location>
</feature>
<keyword evidence="1" id="KW-0053">Apoptosis</keyword>
<dbReference type="InterPro" id="IPR000626">
    <property type="entry name" value="Ubiquitin-like_dom"/>
</dbReference>
<evidence type="ECO:0000313" key="5">
    <source>
        <dbReference type="Proteomes" id="UP001159405"/>
    </source>
</evidence>
<evidence type="ECO:0000313" key="4">
    <source>
        <dbReference type="EMBL" id="CAH3161237.1"/>
    </source>
</evidence>
<comment type="caution">
    <text evidence="4">The sequence shown here is derived from an EMBL/GenBank/DDBJ whole genome shotgun (WGS) entry which is preliminary data.</text>
</comment>
<dbReference type="PANTHER" id="PTHR48169">
    <property type="entry name" value="DED DOMAIN-CONTAINING PROTEIN"/>
    <property type="match status" value="1"/>
</dbReference>
<feature type="region of interest" description="Disordered" evidence="2">
    <location>
        <begin position="184"/>
        <end position="236"/>
    </location>
</feature>
<dbReference type="PANTHER" id="PTHR48169:SF7">
    <property type="entry name" value="CASPASE 10"/>
    <property type="match status" value="1"/>
</dbReference>
<sequence>MAFARTDNLLSPYRKFLVELSSYISGNDLETLKFAVVDLIPRRKTEDASSGLKLFDVLEQDLRISPGNLSLLEDLFKTIGRMDLALKVQYFSKSTLADNSRNNINGVDFEDVVTDGIGDESESDPNERMEDRVDRNERQVGQDNTAALTTASVATQGMLLSACDTQTFRGIDGAHVTQAIPFTQISSTEKSEGSSFAAPTSERSAPTPALTPASAPAPAPSVASDGSGRLQHDSIAGPPPMRYVNYLAYQGYSVEIIGGKHFKTPDGEFVELKSGTQYKIHVKNSHAYSCNLDVSIDGYDVGGWVVYGGQELTIERPAYEAKKFTFYRVKAAPKEAGIESGRDENGLVKCVFTPEAFLDIPVAISGLPHPLEVNISPDATVGELKRQVQSQLNAANDPHQLLVLNDEVLSNSSRLSYLVKSPGNLRNLRLIDAELEITVEASSSERFPVKIQPSKANVIDLMAVIEEKLGIPVKDQKVYYGKARLSDAPRRSLPSKLICSLRPSVVVIVPEYITITVEDMESGEGCIVKVDKAKTLKDLVDEISLCKNMSETEKAAVTFYFKGQGLCPSENDQSLSSLGFGSGSKIEMKR</sequence>
<dbReference type="SUPFAM" id="SSF54236">
    <property type="entry name" value="Ubiquitin-like"/>
    <property type="match status" value="1"/>
</dbReference>
<name>A0ABN8QBR9_9CNID</name>
<evidence type="ECO:0000256" key="2">
    <source>
        <dbReference type="SAM" id="MobiDB-lite"/>
    </source>
</evidence>
<dbReference type="InterPro" id="IPR001875">
    <property type="entry name" value="DED_dom"/>
</dbReference>
<evidence type="ECO:0000256" key="1">
    <source>
        <dbReference type="ARBA" id="ARBA00022703"/>
    </source>
</evidence>
<gene>
    <name evidence="4" type="ORF">PLOB_00004378</name>
</gene>
<organism evidence="4 5">
    <name type="scientific">Porites lobata</name>
    <dbReference type="NCBI Taxonomy" id="104759"/>
    <lineage>
        <taxon>Eukaryota</taxon>
        <taxon>Metazoa</taxon>
        <taxon>Cnidaria</taxon>
        <taxon>Anthozoa</taxon>
        <taxon>Hexacorallia</taxon>
        <taxon>Scleractinia</taxon>
        <taxon>Fungiina</taxon>
        <taxon>Poritidae</taxon>
        <taxon>Porites</taxon>
    </lineage>
</organism>
<dbReference type="EMBL" id="CALNXK010000119">
    <property type="protein sequence ID" value="CAH3161237.1"/>
    <property type="molecule type" value="Genomic_DNA"/>
</dbReference>
<feature type="compositionally biased region" description="Acidic residues" evidence="2">
    <location>
        <begin position="114"/>
        <end position="124"/>
    </location>
</feature>
<dbReference type="SMART" id="SM00031">
    <property type="entry name" value="DED"/>
    <property type="match status" value="1"/>
</dbReference>
<protein>
    <recommendedName>
        <fullName evidence="3">DED domain-containing protein</fullName>
    </recommendedName>
</protein>
<dbReference type="PROSITE" id="PS50168">
    <property type="entry name" value="DED"/>
    <property type="match status" value="1"/>
</dbReference>
<dbReference type="Pfam" id="PF01335">
    <property type="entry name" value="DED"/>
    <property type="match status" value="1"/>
</dbReference>
<dbReference type="InterPro" id="IPR029071">
    <property type="entry name" value="Ubiquitin-like_domsf"/>
</dbReference>
<dbReference type="Gene3D" id="1.10.533.10">
    <property type="entry name" value="Death Domain, Fas"/>
    <property type="match status" value="1"/>
</dbReference>
<keyword evidence="5" id="KW-1185">Reference proteome</keyword>
<proteinExistence type="predicted"/>
<dbReference type="InterPro" id="IPR011029">
    <property type="entry name" value="DEATH-like_dom_sf"/>
</dbReference>
<dbReference type="SUPFAM" id="SSF47986">
    <property type="entry name" value="DEATH domain"/>
    <property type="match status" value="1"/>
</dbReference>
<reference evidence="4 5" key="1">
    <citation type="submission" date="2022-05" db="EMBL/GenBank/DDBJ databases">
        <authorList>
            <consortium name="Genoscope - CEA"/>
            <person name="William W."/>
        </authorList>
    </citation>
    <scope>NUCLEOTIDE SEQUENCE [LARGE SCALE GENOMIC DNA]</scope>
</reference>
<feature type="region of interest" description="Disordered" evidence="2">
    <location>
        <begin position="114"/>
        <end position="144"/>
    </location>
</feature>